<dbReference type="EMBL" id="JAIQCV010000011">
    <property type="protein sequence ID" value="KAH1045905.1"/>
    <property type="molecule type" value="Genomic_DNA"/>
</dbReference>
<dbReference type="SUPFAM" id="SSF51735">
    <property type="entry name" value="NAD(P)-binding Rossmann-fold domains"/>
    <property type="match status" value="1"/>
</dbReference>
<dbReference type="GO" id="GO:0016020">
    <property type="term" value="C:membrane"/>
    <property type="evidence" value="ECO:0007669"/>
    <property type="project" value="InterPro"/>
</dbReference>
<dbReference type="Proteomes" id="UP000828251">
    <property type="component" value="Unassembled WGS sequence"/>
</dbReference>
<accession>A0A9D3ZL67</accession>
<protein>
    <recommendedName>
        <fullName evidence="1">Syntaxin N-terminal domain-containing protein</fullName>
    </recommendedName>
</protein>
<sequence length="222" mass="24533">GIKEKYDEVKCWQGELIYVPEKWTPFDVIFLYFLPALPFELDQIFAALAKRCSSGVKAKVATVEQASIKTAQNVEAPIAIVTGASRGIGKAVVLALGKAGCKTIEILFSKRILLDIEDAHKESKAVTKPPAMKSIKQRMEKDDEVGKISCFVKGKIDELDQENLANRQKPGCGKGTGVDRSRTSTTLKTVIEFGIDTFLRVSILEVWNKFVHAKVLAVIMMM</sequence>
<comment type="caution">
    <text evidence="2">The sequence shown here is derived from an EMBL/GenBank/DDBJ whole genome shotgun (WGS) entry which is preliminary data.</text>
</comment>
<dbReference type="PANTHER" id="PTHR37217">
    <property type="entry name" value="EXPRESSED PROTEIN"/>
    <property type="match status" value="1"/>
</dbReference>
<dbReference type="InterPro" id="IPR006011">
    <property type="entry name" value="Syntaxin_N"/>
</dbReference>
<dbReference type="Gene3D" id="3.40.50.720">
    <property type="entry name" value="NAD(P)-binding Rossmann-like Domain"/>
    <property type="match status" value="1"/>
</dbReference>
<dbReference type="Pfam" id="PF00804">
    <property type="entry name" value="Syntaxin"/>
    <property type="match status" value="1"/>
</dbReference>
<proteinExistence type="predicted"/>
<feature type="domain" description="Syntaxin N-terminal" evidence="1">
    <location>
        <begin position="113"/>
        <end position="186"/>
    </location>
</feature>
<evidence type="ECO:0000313" key="3">
    <source>
        <dbReference type="Proteomes" id="UP000828251"/>
    </source>
</evidence>
<dbReference type="GO" id="GO:0009507">
    <property type="term" value="C:chloroplast"/>
    <property type="evidence" value="ECO:0007669"/>
    <property type="project" value="TreeGrafter"/>
</dbReference>
<reference evidence="2 3" key="1">
    <citation type="journal article" date="2021" name="Plant Biotechnol. J.">
        <title>Multi-omics assisted identification of the key and species-specific regulatory components of drought-tolerant mechanisms in Gossypium stocksii.</title>
        <authorList>
            <person name="Yu D."/>
            <person name="Ke L."/>
            <person name="Zhang D."/>
            <person name="Wu Y."/>
            <person name="Sun Y."/>
            <person name="Mei J."/>
            <person name="Sun J."/>
            <person name="Sun Y."/>
        </authorList>
    </citation>
    <scope>NUCLEOTIDE SEQUENCE [LARGE SCALE GENOMIC DNA]</scope>
    <source>
        <strain evidence="3">cv. E1</strain>
        <tissue evidence="2">Leaf</tissue>
    </source>
</reference>
<keyword evidence="3" id="KW-1185">Reference proteome</keyword>
<feature type="non-terminal residue" evidence="2">
    <location>
        <position position="1"/>
    </location>
</feature>
<dbReference type="InterPro" id="IPR036291">
    <property type="entry name" value="NAD(P)-bd_dom_sf"/>
</dbReference>
<evidence type="ECO:0000259" key="1">
    <source>
        <dbReference type="Pfam" id="PF00804"/>
    </source>
</evidence>
<gene>
    <name evidence="2" type="ORF">J1N35_036689</name>
</gene>
<dbReference type="PANTHER" id="PTHR37217:SF1">
    <property type="entry name" value="EXPRESSED PROTEIN"/>
    <property type="match status" value="1"/>
</dbReference>
<organism evidence="2 3">
    <name type="scientific">Gossypium stocksii</name>
    <dbReference type="NCBI Taxonomy" id="47602"/>
    <lineage>
        <taxon>Eukaryota</taxon>
        <taxon>Viridiplantae</taxon>
        <taxon>Streptophyta</taxon>
        <taxon>Embryophyta</taxon>
        <taxon>Tracheophyta</taxon>
        <taxon>Spermatophyta</taxon>
        <taxon>Magnoliopsida</taxon>
        <taxon>eudicotyledons</taxon>
        <taxon>Gunneridae</taxon>
        <taxon>Pentapetalae</taxon>
        <taxon>rosids</taxon>
        <taxon>malvids</taxon>
        <taxon>Malvales</taxon>
        <taxon>Malvaceae</taxon>
        <taxon>Malvoideae</taxon>
        <taxon>Gossypium</taxon>
    </lineage>
</organism>
<evidence type="ECO:0000313" key="2">
    <source>
        <dbReference type="EMBL" id="KAH1045905.1"/>
    </source>
</evidence>
<dbReference type="OrthoDB" id="10255013at2759"/>
<name>A0A9D3ZL67_9ROSI</name>
<dbReference type="AlphaFoldDB" id="A0A9D3ZL67"/>